<evidence type="ECO:0000256" key="2">
    <source>
        <dbReference type="SAM" id="SignalP"/>
    </source>
</evidence>
<feature type="signal peptide" evidence="2">
    <location>
        <begin position="1"/>
        <end position="27"/>
    </location>
</feature>
<dbReference type="PROSITE" id="PS51257">
    <property type="entry name" value="PROKAR_LIPOPROTEIN"/>
    <property type="match status" value="1"/>
</dbReference>
<keyword evidence="4" id="KW-1185">Reference proteome</keyword>
<gene>
    <name evidence="3" type="ORF">D6C00_06120</name>
</gene>
<protein>
    <submittedName>
        <fullName evidence="3">DUF2959 domain-containing protein</fullName>
    </submittedName>
</protein>
<keyword evidence="1" id="KW-0175">Coiled coil</keyword>
<evidence type="ECO:0000313" key="3">
    <source>
        <dbReference type="EMBL" id="RRQ23063.1"/>
    </source>
</evidence>
<sequence length="220" mass="25242">MKSARKRCGTAVLAMLAVLTLAGCQTAYYGTMEKFGYEKRDILVDRVEDARGAQQEAKQQFENALEQFIAVTDFQGGELEDQYRKLKSEYDASESRAGKVSDRIRDVERVARDLFAEWEHELKQYTSQDLRRTSERQLADTRRHYDTLIDKMRRAEHRIEPVLNAFRDRVLFLKHNLNAQAISSLRADRAEVESDIAALVAEMNASIAEADAFIQRMSAD</sequence>
<evidence type="ECO:0000313" key="4">
    <source>
        <dbReference type="Proteomes" id="UP000287798"/>
    </source>
</evidence>
<keyword evidence="2" id="KW-0732">Signal</keyword>
<accession>A0A426QMS1</accession>
<dbReference type="Proteomes" id="UP000287798">
    <property type="component" value="Unassembled WGS sequence"/>
</dbReference>
<comment type="caution">
    <text evidence="3">The sequence shown here is derived from an EMBL/GenBank/DDBJ whole genome shotgun (WGS) entry which is preliminary data.</text>
</comment>
<evidence type="ECO:0000256" key="1">
    <source>
        <dbReference type="SAM" id="Coils"/>
    </source>
</evidence>
<dbReference type="InterPro" id="IPR021342">
    <property type="entry name" value="DUF2959"/>
</dbReference>
<dbReference type="Pfam" id="PF11172">
    <property type="entry name" value="DUF2959"/>
    <property type="match status" value="1"/>
</dbReference>
<dbReference type="EMBL" id="QZMU01000001">
    <property type="protein sequence ID" value="RRQ23063.1"/>
    <property type="molecule type" value="Genomic_DNA"/>
</dbReference>
<dbReference type="OrthoDB" id="9780401at2"/>
<dbReference type="AlphaFoldDB" id="A0A426QMS1"/>
<organism evidence="3 4">
    <name type="scientific">Thiohalobacter thiocyanaticus</name>
    <dbReference type="NCBI Taxonomy" id="585455"/>
    <lineage>
        <taxon>Bacteria</taxon>
        <taxon>Pseudomonadati</taxon>
        <taxon>Pseudomonadota</taxon>
        <taxon>Gammaproteobacteria</taxon>
        <taxon>Thiohalobacterales</taxon>
        <taxon>Thiohalobacteraceae</taxon>
        <taxon>Thiohalobacter</taxon>
    </lineage>
</organism>
<name>A0A426QMS1_9GAMM</name>
<feature type="coiled-coil region" evidence="1">
    <location>
        <begin position="47"/>
        <end position="96"/>
    </location>
</feature>
<feature type="chain" id="PRO_5019563640" evidence="2">
    <location>
        <begin position="28"/>
        <end position="220"/>
    </location>
</feature>
<proteinExistence type="predicted"/>
<reference evidence="3 4" key="1">
    <citation type="journal article" date="2010" name="Int. J. Syst. Evol. Microbiol.">
        <title>Thiohalobacter thiocyanaticus gen. nov., sp. nov., a moderately halophilic, sulfur-oxidizing gammaproteobacterium from hypersaline lakes, that utilizes thiocyanate.</title>
        <authorList>
            <person name="Sorokin D.Y."/>
            <person name="Kovaleva O.L."/>
            <person name="Tourova T.P."/>
            <person name="Muyzer G."/>
        </authorList>
    </citation>
    <scope>NUCLEOTIDE SEQUENCE [LARGE SCALE GENOMIC DNA]</scope>
    <source>
        <strain evidence="3 4">Hrh1</strain>
    </source>
</reference>